<name>A0A559JFT0_9BACL</name>
<keyword evidence="1" id="KW-0472">Membrane</keyword>
<proteinExistence type="predicted"/>
<dbReference type="Proteomes" id="UP000316330">
    <property type="component" value="Unassembled WGS sequence"/>
</dbReference>
<dbReference type="AlphaFoldDB" id="A0A559JFT0"/>
<organism evidence="2 3">
    <name type="scientific">Cohnella terricola</name>
    <dbReference type="NCBI Taxonomy" id="1289167"/>
    <lineage>
        <taxon>Bacteria</taxon>
        <taxon>Bacillati</taxon>
        <taxon>Bacillota</taxon>
        <taxon>Bacilli</taxon>
        <taxon>Bacillales</taxon>
        <taxon>Paenibacillaceae</taxon>
        <taxon>Cohnella</taxon>
    </lineage>
</organism>
<keyword evidence="1" id="KW-0812">Transmembrane</keyword>
<accession>A0A559JFT0</accession>
<reference evidence="2 3" key="1">
    <citation type="submission" date="2019-07" db="EMBL/GenBank/DDBJ databases">
        <authorList>
            <person name="Kim J."/>
        </authorList>
    </citation>
    <scope>NUCLEOTIDE SEQUENCE [LARGE SCALE GENOMIC DNA]</scope>
    <source>
        <strain evidence="2 3">G13</strain>
    </source>
</reference>
<evidence type="ECO:0000313" key="2">
    <source>
        <dbReference type="EMBL" id="TVX98728.1"/>
    </source>
</evidence>
<evidence type="ECO:0000313" key="3">
    <source>
        <dbReference type="Proteomes" id="UP000316330"/>
    </source>
</evidence>
<dbReference type="EMBL" id="VNJJ01000008">
    <property type="protein sequence ID" value="TVX98728.1"/>
    <property type="molecule type" value="Genomic_DNA"/>
</dbReference>
<gene>
    <name evidence="2" type="ORF">FPZ45_15635</name>
</gene>
<protein>
    <submittedName>
        <fullName evidence="2">Sporulation protein YjcZ</fullName>
    </submittedName>
</protein>
<sequence>MSQYAGGTSITTTFVLVLFILLVIVLRSC</sequence>
<keyword evidence="1" id="KW-1133">Transmembrane helix</keyword>
<feature type="transmembrane region" description="Helical" evidence="1">
    <location>
        <begin position="6"/>
        <end position="26"/>
    </location>
</feature>
<comment type="caution">
    <text evidence="2">The sequence shown here is derived from an EMBL/GenBank/DDBJ whole genome shotgun (WGS) entry which is preliminary data.</text>
</comment>
<evidence type="ECO:0000256" key="1">
    <source>
        <dbReference type="SAM" id="Phobius"/>
    </source>
</evidence>
<keyword evidence="3" id="KW-1185">Reference proteome</keyword>